<feature type="region of interest" description="Disordered" evidence="1">
    <location>
        <begin position="15"/>
        <end position="44"/>
    </location>
</feature>
<accession>A0A2N9IJ64</accession>
<protein>
    <submittedName>
        <fullName evidence="2">Uncharacterized protein</fullName>
    </submittedName>
</protein>
<proteinExistence type="predicted"/>
<evidence type="ECO:0000256" key="1">
    <source>
        <dbReference type="SAM" id="MobiDB-lite"/>
    </source>
</evidence>
<reference evidence="2" key="1">
    <citation type="submission" date="2018-02" db="EMBL/GenBank/DDBJ databases">
        <authorList>
            <person name="Cohen D.B."/>
            <person name="Kent A.D."/>
        </authorList>
    </citation>
    <scope>NUCLEOTIDE SEQUENCE</scope>
</reference>
<dbReference type="EMBL" id="OIVN01006129">
    <property type="protein sequence ID" value="SPD25726.1"/>
    <property type="molecule type" value="Genomic_DNA"/>
</dbReference>
<feature type="compositionally biased region" description="Acidic residues" evidence="1">
    <location>
        <begin position="18"/>
        <end position="34"/>
    </location>
</feature>
<feature type="compositionally biased region" description="Basic and acidic residues" evidence="1">
    <location>
        <begin position="35"/>
        <end position="44"/>
    </location>
</feature>
<sequence length="279" mass="31573">MISGLVPMLEYNQVKSNDDEDDGDENLNEGDGDDVDVRDKDKDGCLDKETTTKMSKYFQKEYVWLVEGLNLGHTNQSTPNLTDTNHVLWNNMRWKSACVRHIGARQIANEMINGRFEDNYLKIKDNAKSFKSDSCRPSLDACHLRGFVKGWILAAIGVDANDGIAGVWNFISNQQKGLKQAPKEVILEAPTRFYLKNLYVNFKNKFKGKALKDLMWAVANETTKAGFNAKMEHIKVLNKDVEHLYLCHLCIETAFVVSLVAAHIKSFNALPLNLFLKLA</sequence>
<dbReference type="PANTHER" id="PTHR31973">
    <property type="entry name" value="POLYPROTEIN, PUTATIVE-RELATED"/>
    <property type="match status" value="1"/>
</dbReference>
<dbReference type="PANTHER" id="PTHR31973:SF187">
    <property type="entry name" value="MUTATOR TRANSPOSASE MUDRA PROTEIN"/>
    <property type="match status" value="1"/>
</dbReference>
<evidence type="ECO:0000313" key="2">
    <source>
        <dbReference type="EMBL" id="SPD25726.1"/>
    </source>
</evidence>
<organism evidence="2">
    <name type="scientific">Fagus sylvatica</name>
    <name type="common">Beechnut</name>
    <dbReference type="NCBI Taxonomy" id="28930"/>
    <lineage>
        <taxon>Eukaryota</taxon>
        <taxon>Viridiplantae</taxon>
        <taxon>Streptophyta</taxon>
        <taxon>Embryophyta</taxon>
        <taxon>Tracheophyta</taxon>
        <taxon>Spermatophyta</taxon>
        <taxon>Magnoliopsida</taxon>
        <taxon>eudicotyledons</taxon>
        <taxon>Gunneridae</taxon>
        <taxon>Pentapetalae</taxon>
        <taxon>rosids</taxon>
        <taxon>fabids</taxon>
        <taxon>Fagales</taxon>
        <taxon>Fagaceae</taxon>
        <taxon>Fagus</taxon>
    </lineage>
</organism>
<name>A0A2N9IJ64_FAGSY</name>
<dbReference type="AlphaFoldDB" id="A0A2N9IJ64"/>
<gene>
    <name evidence="2" type="ORF">FSB_LOCUS53608</name>
</gene>